<dbReference type="KEGG" id="vg:7804694"/>
<name>C3TWT6_9ABAC</name>
<dbReference type="Pfam" id="PF06256">
    <property type="entry name" value="Nucleo_LEF-12"/>
    <property type="match status" value="1"/>
</dbReference>
<dbReference type="RefSeq" id="YP_002854638.1">
    <property type="nucleotide sequence ID" value="NC_012639.1"/>
</dbReference>
<evidence type="ECO:0000313" key="1">
    <source>
        <dbReference type="EMBL" id="ACO53478.1"/>
    </source>
</evidence>
<reference evidence="1 2" key="1">
    <citation type="journal article" date="2009" name="Virus Genes">
        <title>Morphology and genome of Euproctis pseudoconspersa nucleopolyhedrovirus.</title>
        <authorList>
            <person name="Tang X.D."/>
            <person name="Xiao Q."/>
            <person name="Ma X.C."/>
            <person name="Zhu Z.R."/>
            <person name="Zhang C.X."/>
        </authorList>
    </citation>
    <scope>NUCLEOTIDE SEQUENCE [LARGE SCALE GENOMIC DNA]</scope>
    <source>
        <strain evidence="1 2">Hangzhou</strain>
    </source>
</reference>
<dbReference type="Proteomes" id="UP000203846">
    <property type="component" value="Segment"/>
</dbReference>
<keyword evidence="2" id="KW-1185">Reference proteome</keyword>
<sequence>MFNNVVLLDKQNFVKKIQHVSFFIKYVNHIVDELVRHKEISIDDVDSLCLSDDTAAWVCGRIQNCNFVTFRIRSAQFDQRKSSVLDKHNFTTSLEQTVCGLLWTRLEYFKFVLNTAVVKLIIFRDDCKDLVSSNPCPQLSYFIKNKFCETLDSGSEFDAENINEAVLNNVFTRDCDCLRKKFTGEKYARLLFDLEPRNEADAHHRSLILQESLIEDLYDENTIKIICNCLSSTQSDSKQRLDYNEK</sequence>
<proteinExistence type="predicted"/>
<protein>
    <submittedName>
        <fullName evidence="1">Lef12</fullName>
    </submittedName>
</protein>
<dbReference type="GeneID" id="7804694"/>
<dbReference type="EMBL" id="FJ227128">
    <property type="protein sequence ID" value="ACO53478.1"/>
    <property type="molecule type" value="Genomic_DNA"/>
</dbReference>
<organism evidence="1 2">
    <name type="scientific">Euproctis pseudoconspersa nucleopolyhedrovirus</name>
    <dbReference type="NCBI Taxonomy" id="307467"/>
    <lineage>
        <taxon>Viruses</taxon>
        <taxon>Viruses incertae sedis</taxon>
        <taxon>Naldaviricetes</taxon>
        <taxon>Lefavirales</taxon>
        <taxon>Baculoviridae</taxon>
        <taxon>Alphabaculovirus</taxon>
        <taxon>Alphabaculovirus eupseudoconspersae</taxon>
    </lineage>
</organism>
<accession>C3TWT6</accession>
<evidence type="ECO:0000313" key="2">
    <source>
        <dbReference type="Proteomes" id="UP000203846"/>
    </source>
</evidence>
<dbReference type="OrthoDB" id="11297at10239"/>
<dbReference type="InterPro" id="IPR009365">
    <property type="entry name" value="Nucleo_LEF-12"/>
</dbReference>